<gene>
    <name evidence="1" type="ORF">AG0111_0g7142</name>
</gene>
<name>A0ACB6FK54_9PLEO</name>
<proteinExistence type="predicted"/>
<evidence type="ECO:0000313" key="1">
    <source>
        <dbReference type="EMBL" id="KAB2104779.1"/>
    </source>
</evidence>
<evidence type="ECO:0000313" key="2">
    <source>
        <dbReference type="Proteomes" id="UP000293547"/>
    </source>
</evidence>
<sequence>MDVVYPQHNRPGMSNFFKSDYWDRAWITQEVGLARLVTFMAGNEEVDRRQPSEEQEHDAMVSRNPNPVYFENYSHKWRGRSLIYLLQIFFDKECHDRRDRVFSLLALCGEGSDLQVDYDVSYDDLAKRVLQACSRCFCLCAVYMLQRVLHLQRSNAALIEKRLLGTLCLTLSEWGYTGQQFNFLDKVVGRGNPMRVDMNLSALCQSYGDQFNVYIRPGICYSVQVTEHRSIRYYIKCDIVITGKENQGAEKETLSQSAHGCSVSYDRDAQTWDITFPFATLVLLSCMGGNRTLCTRVGDADAAHGEAHDGPVLCMSSGSDLYTNAPDLRFPVLDNAPPPSLESLRSFEVWPYVDDHDQPRHRGVFVYDREDNEDAA</sequence>
<accession>A0ACB6FK54</accession>
<reference evidence="1 2" key="1">
    <citation type="journal article" date="2019" name="bioRxiv">
        <title>Genomics, evolutionary history and diagnostics of the Alternaria alternata species group including apple and Asian pear pathotypes.</title>
        <authorList>
            <person name="Armitage A.D."/>
            <person name="Cockerton H.M."/>
            <person name="Sreenivasaprasad S."/>
            <person name="Woodhall J.W."/>
            <person name="Lane C.R."/>
            <person name="Harrison R.J."/>
            <person name="Clarkson J.P."/>
        </authorList>
    </citation>
    <scope>NUCLEOTIDE SEQUENCE [LARGE SCALE GENOMIC DNA]</scope>
    <source>
        <strain evidence="1 2">FERA 650</strain>
    </source>
</reference>
<keyword evidence="2" id="KW-1185">Reference proteome</keyword>
<protein>
    <submittedName>
        <fullName evidence="1">Uncharacterized protein</fullName>
    </submittedName>
</protein>
<dbReference type="Proteomes" id="UP000293547">
    <property type="component" value="Unassembled WGS sequence"/>
</dbReference>
<dbReference type="EMBL" id="PDWZ02000006">
    <property type="protein sequence ID" value="KAB2104779.1"/>
    <property type="molecule type" value="Genomic_DNA"/>
</dbReference>
<organism evidence="1 2">
    <name type="scientific">Alternaria gaisen</name>
    <dbReference type="NCBI Taxonomy" id="167740"/>
    <lineage>
        <taxon>Eukaryota</taxon>
        <taxon>Fungi</taxon>
        <taxon>Dikarya</taxon>
        <taxon>Ascomycota</taxon>
        <taxon>Pezizomycotina</taxon>
        <taxon>Dothideomycetes</taxon>
        <taxon>Pleosporomycetidae</taxon>
        <taxon>Pleosporales</taxon>
        <taxon>Pleosporineae</taxon>
        <taxon>Pleosporaceae</taxon>
        <taxon>Alternaria</taxon>
        <taxon>Alternaria sect. Alternaria</taxon>
    </lineage>
</organism>
<comment type="caution">
    <text evidence="1">The sequence shown here is derived from an EMBL/GenBank/DDBJ whole genome shotgun (WGS) entry which is preliminary data.</text>
</comment>